<feature type="transmembrane region" description="Helical" evidence="8">
    <location>
        <begin position="124"/>
        <end position="147"/>
    </location>
</feature>
<evidence type="ECO:0000256" key="2">
    <source>
        <dbReference type="ARBA" id="ARBA00022475"/>
    </source>
</evidence>
<dbReference type="STRING" id="299467.A0A443SB15"/>
<keyword evidence="2" id="KW-1003">Cell membrane</keyword>
<keyword evidence="8" id="KW-0406">Ion transport</keyword>
<dbReference type="InterPro" id="IPR005821">
    <property type="entry name" value="Ion_trans_dom"/>
</dbReference>
<dbReference type="GO" id="GO:0001518">
    <property type="term" value="C:voltage-gated sodium channel complex"/>
    <property type="evidence" value="ECO:0007669"/>
    <property type="project" value="UniProtKB-UniRule"/>
</dbReference>
<dbReference type="InterPro" id="IPR043203">
    <property type="entry name" value="VGCC_Ca_Na"/>
</dbReference>
<comment type="caution">
    <text evidence="10">The sequence shown here is derived from an EMBL/GenBank/DDBJ whole genome shotgun (WGS) entry which is preliminary data.</text>
</comment>
<dbReference type="GO" id="GO:0005248">
    <property type="term" value="F:voltage-gated sodium channel activity"/>
    <property type="evidence" value="ECO:0007669"/>
    <property type="project" value="InterPro"/>
</dbReference>
<accession>A0A443SB15</accession>
<dbReference type="Gene3D" id="1.10.238.10">
    <property type="entry name" value="EF-hand"/>
    <property type="match status" value="1"/>
</dbReference>
<keyword evidence="8" id="KW-0813">Transport</keyword>
<dbReference type="VEuPathDB" id="VectorBase:LDEU007302"/>
<dbReference type="PRINTS" id="PR00170">
    <property type="entry name" value="NACHANNEL"/>
</dbReference>
<keyword evidence="7" id="KW-1015">Disulfide bond</keyword>
<comment type="caution">
    <text evidence="8">Lacks conserved residue(s) required for the propagation of feature annotation.</text>
</comment>
<keyword evidence="6 8" id="KW-0472">Membrane</keyword>
<dbReference type="Gene3D" id="1.10.287.70">
    <property type="match status" value="2"/>
</dbReference>
<evidence type="ECO:0000256" key="6">
    <source>
        <dbReference type="ARBA" id="ARBA00023136"/>
    </source>
</evidence>
<feature type="transmembrane region" description="Helical" evidence="8">
    <location>
        <begin position="210"/>
        <end position="228"/>
    </location>
</feature>
<keyword evidence="11" id="KW-1185">Reference proteome</keyword>
<evidence type="ECO:0000256" key="4">
    <source>
        <dbReference type="ARBA" id="ARBA00022737"/>
    </source>
</evidence>
<reference evidence="10 11" key="1">
    <citation type="journal article" date="2018" name="Gigascience">
        <title>Genomes of trombidid mites reveal novel predicted allergens and laterally-transferred genes associated with secondary metabolism.</title>
        <authorList>
            <person name="Dong X."/>
            <person name="Chaisiri K."/>
            <person name="Xia D."/>
            <person name="Armstrong S.D."/>
            <person name="Fang Y."/>
            <person name="Donnelly M.J."/>
            <person name="Kadowaki T."/>
            <person name="McGarry J.W."/>
            <person name="Darby A.C."/>
            <person name="Makepeace B.L."/>
        </authorList>
    </citation>
    <scope>NUCLEOTIDE SEQUENCE [LARGE SCALE GENOMIC DNA]</scope>
    <source>
        <strain evidence="10">UoL-UT</strain>
    </source>
</reference>
<dbReference type="SUPFAM" id="SSF81324">
    <property type="entry name" value="Voltage-gated potassium channels"/>
    <property type="match status" value="2"/>
</dbReference>
<gene>
    <name evidence="10" type="ORF">B4U80_06547</name>
</gene>
<dbReference type="PANTHER" id="PTHR10037">
    <property type="entry name" value="VOLTAGE-GATED CATION CHANNEL CALCIUM AND SODIUM"/>
    <property type="match status" value="1"/>
</dbReference>
<dbReference type="Pfam" id="PF00520">
    <property type="entry name" value="Ion_trans"/>
    <property type="match status" value="2"/>
</dbReference>
<dbReference type="InterPro" id="IPR001696">
    <property type="entry name" value="Na_channel_asu"/>
</dbReference>
<comment type="similarity">
    <text evidence="8">Belongs to the sodium channel (TC 1.A.1.10) family.</text>
</comment>
<dbReference type="InterPro" id="IPR027359">
    <property type="entry name" value="Volt_channel_dom_sf"/>
</dbReference>
<feature type="transmembrane region" description="Helical" evidence="8">
    <location>
        <begin position="425"/>
        <end position="445"/>
    </location>
</feature>
<feature type="transmembrane region" description="Helical" evidence="8">
    <location>
        <begin position="370"/>
        <end position="391"/>
    </location>
</feature>
<comment type="function">
    <text evidence="8">Mediates the voltage-dependent sodium ion permeability of excitable membranes. Assuming opened or closed conformations in response to the voltage difference across the membrane, the protein forms a sodium-selective channel through which Na(+) ions may pass in accordance with their electrochemical gradient.</text>
</comment>
<dbReference type="PANTHER" id="PTHR10037:SF288">
    <property type="entry name" value="SODIUM CHANNEL PROTEIN PARA"/>
    <property type="match status" value="1"/>
</dbReference>
<dbReference type="CDD" id="cd13433">
    <property type="entry name" value="Na_channel_gate"/>
    <property type="match status" value="1"/>
</dbReference>
<feature type="domain" description="Ion transport" evidence="9">
    <location>
        <begin position="206"/>
        <end position="454"/>
    </location>
</feature>
<feature type="transmembrane region" description="Helical" evidence="8">
    <location>
        <begin position="12"/>
        <end position="35"/>
    </location>
</feature>
<evidence type="ECO:0000256" key="3">
    <source>
        <dbReference type="ARBA" id="ARBA00022692"/>
    </source>
</evidence>
<evidence type="ECO:0000256" key="1">
    <source>
        <dbReference type="ARBA" id="ARBA00004651"/>
    </source>
</evidence>
<evidence type="ECO:0000256" key="7">
    <source>
        <dbReference type="ARBA" id="ARBA00023157"/>
    </source>
</evidence>
<feature type="domain" description="Ion transport" evidence="9">
    <location>
        <begin position="2"/>
        <end position="157"/>
    </location>
</feature>
<dbReference type="EMBL" id="NCKV01004468">
    <property type="protein sequence ID" value="RWS24738.1"/>
    <property type="molecule type" value="Genomic_DNA"/>
</dbReference>
<keyword evidence="8 10" id="KW-0407">Ion channel</keyword>
<dbReference type="AlphaFoldDB" id="A0A443SB15"/>
<dbReference type="Proteomes" id="UP000288716">
    <property type="component" value="Unassembled WGS sequence"/>
</dbReference>
<feature type="transmembrane region" description="Helical" evidence="8">
    <location>
        <begin position="240"/>
        <end position="265"/>
    </location>
</feature>
<dbReference type="InterPro" id="IPR044564">
    <property type="entry name" value="Na_chnl_inactivation_gate"/>
</dbReference>
<evidence type="ECO:0000313" key="10">
    <source>
        <dbReference type="EMBL" id="RWS24738.1"/>
    </source>
</evidence>
<keyword evidence="5 8" id="KW-1133">Transmembrane helix</keyword>
<dbReference type="FunFam" id="1.10.287.70:FF:000047">
    <property type="entry name" value="Sodium channel protein"/>
    <property type="match status" value="1"/>
</dbReference>
<dbReference type="GO" id="GO:0086010">
    <property type="term" value="P:membrane depolarization during action potential"/>
    <property type="evidence" value="ECO:0007669"/>
    <property type="project" value="TreeGrafter"/>
</dbReference>
<dbReference type="GO" id="GO:0019228">
    <property type="term" value="P:neuronal action potential"/>
    <property type="evidence" value="ECO:0007669"/>
    <property type="project" value="TreeGrafter"/>
</dbReference>
<feature type="transmembrane region" description="Helical" evidence="8">
    <location>
        <begin position="271"/>
        <end position="290"/>
    </location>
</feature>
<dbReference type="OrthoDB" id="2984333at2759"/>
<evidence type="ECO:0000259" key="9">
    <source>
        <dbReference type="Pfam" id="PF00520"/>
    </source>
</evidence>
<keyword evidence="4" id="KW-0677">Repeat</keyword>
<organism evidence="10 11">
    <name type="scientific">Leptotrombidium deliense</name>
    <dbReference type="NCBI Taxonomy" id="299467"/>
    <lineage>
        <taxon>Eukaryota</taxon>
        <taxon>Metazoa</taxon>
        <taxon>Ecdysozoa</taxon>
        <taxon>Arthropoda</taxon>
        <taxon>Chelicerata</taxon>
        <taxon>Arachnida</taxon>
        <taxon>Acari</taxon>
        <taxon>Acariformes</taxon>
        <taxon>Trombidiformes</taxon>
        <taxon>Prostigmata</taxon>
        <taxon>Anystina</taxon>
        <taxon>Parasitengona</taxon>
        <taxon>Trombiculoidea</taxon>
        <taxon>Trombiculidae</taxon>
        <taxon>Leptotrombidium</taxon>
    </lineage>
</organism>
<name>A0A443SB15_9ACAR</name>
<keyword evidence="8" id="KW-0894">Sodium channel</keyword>
<feature type="transmembrane region" description="Helical" evidence="8">
    <location>
        <begin position="335"/>
        <end position="358"/>
    </location>
</feature>
<keyword evidence="8" id="KW-0851">Voltage-gated channel</keyword>
<proteinExistence type="inferred from homology"/>
<comment type="subcellular location">
    <subcellularLocation>
        <location evidence="1 8">Cell membrane</location>
        <topology evidence="1 8">Multi-pass membrane protein</topology>
    </subcellularLocation>
</comment>
<dbReference type="FunFam" id="1.20.120.350:FF:000023">
    <property type="entry name" value="Sodium channel protein"/>
    <property type="match status" value="1"/>
</dbReference>
<evidence type="ECO:0000256" key="8">
    <source>
        <dbReference type="RuleBase" id="RU361132"/>
    </source>
</evidence>
<keyword evidence="8" id="KW-0915">Sodium</keyword>
<evidence type="ECO:0000256" key="5">
    <source>
        <dbReference type="ARBA" id="ARBA00022989"/>
    </source>
</evidence>
<evidence type="ECO:0000313" key="11">
    <source>
        <dbReference type="Proteomes" id="UP000288716"/>
    </source>
</evidence>
<keyword evidence="3 8" id="KW-0812">Transmembrane</keyword>
<protein>
    <recommendedName>
        <fullName evidence="8">Sodium channel protein</fullName>
    </recommendedName>
</protein>
<dbReference type="Gene3D" id="1.20.120.350">
    <property type="entry name" value="Voltage-gated potassium channels. Chain C"/>
    <property type="match status" value="1"/>
</dbReference>
<feature type="non-terminal residue" evidence="10">
    <location>
        <position position="1"/>
    </location>
</feature>
<keyword evidence="8" id="KW-0739">Sodium transport</keyword>
<sequence>VVVNALIQAIPAIFNVLLVCLILWLIFAIMGVQFFSGKFGYCRHNTTQRMMNASEVENKTICETKFNDTAYWHVPPINFDNVFNGYLALLQVATFKGWTQIIFNAVDSVGYELQPKEESNLVMYAYFVSFVFCGSFFTLNLFIGVIIDNFNEQKKRAGGALEMLMTKEQKKYYSAMKKMGKRKPIKAIPRPRFKLQAFLFDVTTNKKFDMTIMVIILLNMLVMCLDKYQADKQYSDTLETLNLVFIGIFTVECLLKLFALRWYYFKEPWNIFDFVIVILSITGSILKEWVSRYFVSPTMLRVIRVVKIGRVLRLVKSARGIRTLLFALAMSLPALFNICLLLFLITFIYAIFGMSFFMNVKKRGYIDDTFNFGTFFKSFVVLFPMCTSSGWSDVLAAISDETNCTAPNGENLGDCGNRSLATGYLVTYLIITFFVIINMYIAVILENYSQAKDDVQQGLTNDDYDMFYEVWSRYDPTGTRFIHVSLISDLLDALEVPLKIAKPNKYIIVSMDIPICAGDLVYCVEVLDALTKYFFANKGIIVEENTQKLLPLYDDREHISSTLWRQREVYCALLLQKAWNKWKSCLTR</sequence>